<feature type="non-terminal residue" evidence="1">
    <location>
        <position position="52"/>
    </location>
</feature>
<dbReference type="AlphaFoldDB" id="A0A317SQ73"/>
<evidence type="ECO:0000313" key="2">
    <source>
        <dbReference type="Proteomes" id="UP000246991"/>
    </source>
</evidence>
<protein>
    <submittedName>
        <fullName evidence="1">Uncharacterized protein</fullName>
    </submittedName>
</protein>
<accession>A0A317SQ73</accession>
<gene>
    <name evidence="1" type="ORF">C7212DRAFT_25753</name>
</gene>
<comment type="caution">
    <text evidence="1">The sequence shown here is derived from an EMBL/GenBank/DDBJ whole genome shotgun (WGS) entry which is preliminary data.</text>
</comment>
<name>A0A317SQ73_9PEZI</name>
<dbReference type="EMBL" id="PYWC01000045">
    <property type="protein sequence ID" value="PWW75536.1"/>
    <property type="molecule type" value="Genomic_DNA"/>
</dbReference>
<feature type="non-terminal residue" evidence="1">
    <location>
        <position position="1"/>
    </location>
</feature>
<proteinExistence type="predicted"/>
<evidence type="ECO:0000313" key="1">
    <source>
        <dbReference type="EMBL" id="PWW75536.1"/>
    </source>
</evidence>
<dbReference type="OrthoDB" id="5421978at2759"/>
<keyword evidence="2" id="KW-1185">Reference proteome</keyword>
<sequence length="52" mass="5208">DCGFGPHNPELHVACIECGRPASGVDCELGQSAICDSQNGHNIGSAGALVLS</sequence>
<dbReference type="Proteomes" id="UP000246991">
    <property type="component" value="Unassembled WGS sequence"/>
</dbReference>
<reference evidence="1 2" key="1">
    <citation type="submission" date="2018-03" db="EMBL/GenBank/DDBJ databases">
        <title>Genomes of Pezizomycetes fungi and the evolution of truffles.</title>
        <authorList>
            <person name="Murat C."/>
            <person name="Payen T."/>
            <person name="Noel B."/>
            <person name="Kuo A."/>
            <person name="Martin F.M."/>
        </authorList>
    </citation>
    <scope>NUCLEOTIDE SEQUENCE [LARGE SCALE GENOMIC DNA]</scope>
    <source>
        <strain evidence="1">091103-1</strain>
    </source>
</reference>
<organism evidence="1 2">
    <name type="scientific">Tuber magnatum</name>
    <name type="common">white Piedmont truffle</name>
    <dbReference type="NCBI Taxonomy" id="42249"/>
    <lineage>
        <taxon>Eukaryota</taxon>
        <taxon>Fungi</taxon>
        <taxon>Dikarya</taxon>
        <taxon>Ascomycota</taxon>
        <taxon>Pezizomycotina</taxon>
        <taxon>Pezizomycetes</taxon>
        <taxon>Pezizales</taxon>
        <taxon>Tuberaceae</taxon>
        <taxon>Tuber</taxon>
    </lineage>
</organism>